<dbReference type="RefSeq" id="WP_153862082.1">
    <property type="nucleotide sequence ID" value="NZ_WJQR01000006.1"/>
</dbReference>
<dbReference type="PIRSF" id="PIRSF003128">
    <property type="entry name" value="RecN"/>
    <property type="match status" value="1"/>
</dbReference>
<dbReference type="Gene3D" id="3.40.50.300">
    <property type="entry name" value="P-loop containing nucleotide triphosphate hydrolases"/>
    <property type="match status" value="2"/>
</dbReference>
<name>A0A6I2GH66_9LACT</name>
<evidence type="ECO:0000256" key="8">
    <source>
        <dbReference type="ARBA" id="ARBA00033408"/>
    </source>
</evidence>
<dbReference type="PANTHER" id="PTHR11059">
    <property type="entry name" value="DNA REPAIR PROTEIN RECN"/>
    <property type="match status" value="1"/>
</dbReference>
<dbReference type="EMBL" id="WJQS01000003">
    <property type="protein sequence ID" value="MRI85192.1"/>
    <property type="molecule type" value="Genomic_DNA"/>
</dbReference>
<dbReference type="PANTHER" id="PTHR11059:SF0">
    <property type="entry name" value="DNA REPAIR PROTEIN RECN"/>
    <property type="match status" value="1"/>
</dbReference>
<dbReference type="GO" id="GO:0009432">
    <property type="term" value="P:SOS response"/>
    <property type="evidence" value="ECO:0007669"/>
    <property type="project" value="TreeGrafter"/>
</dbReference>
<evidence type="ECO:0000313" key="12">
    <source>
        <dbReference type="EMBL" id="MRI85192.1"/>
    </source>
</evidence>
<evidence type="ECO:0000256" key="5">
    <source>
        <dbReference type="ARBA" id="ARBA00022763"/>
    </source>
</evidence>
<evidence type="ECO:0000256" key="7">
    <source>
        <dbReference type="ARBA" id="ARBA00023204"/>
    </source>
</evidence>
<evidence type="ECO:0000256" key="2">
    <source>
        <dbReference type="ARBA" id="ARBA00009441"/>
    </source>
</evidence>
<dbReference type="InterPro" id="IPR027417">
    <property type="entry name" value="P-loop_NTPase"/>
</dbReference>
<evidence type="ECO:0000313" key="11">
    <source>
        <dbReference type="EMBL" id="MRI81876.1"/>
    </source>
</evidence>
<dbReference type="GO" id="GO:0006281">
    <property type="term" value="P:DNA repair"/>
    <property type="evidence" value="ECO:0007669"/>
    <property type="project" value="UniProtKB-KW"/>
</dbReference>
<keyword evidence="6" id="KW-0067">ATP-binding</keyword>
<dbReference type="GO" id="GO:0006310">
    <property type="term" value="P:DNA recombination"/>
    <property type="evidence" value="ECO:0007669"/>
    <property type="project" value="InterPro"/>
</dbReference>
<gene>
    <name evidence="12" type="primary">recN</name>
    <name evidence="12" type="ORF">GIY09_04790</name>
    <name evidence="11" type="ORF">GIY11_07570</name>
</gene>
<evidence type="ECO:0000256" key="3">
    <source>
        <dbReference type="ARBA" id="ARBA00021315"/>
    </source>
</evidence>
<evidence type="ECO:0000256" key="9">
    <source>
        <dbReference type="PIRNR" id="PIRNR003128"/>
    </source>
</evidence>
<evidence type="ECO:0000256" key="4">
    <source>
        <dbReference type="ARBA" id="ARBA00022741"/>
    </source>
</evidence>
<dbReference type="InterPro" id="IPR004604">
    <property type="entry name" value="DNA_recomb/repair_RecN"/>
</dbReference>
<evidence type="ECO:0000256" key="6">
    <source>
        <dbReference type="ARBA" id="ARBA00022840"/>
    </source>
</evidence>
<dbReference type="Proteomes" id="UP000469870">
    <property type="component" value="Unassembled WGS sequence"/>
</dbReference>
<reference evidence="13 14" key="1">
    <citation type="submission" date="2019-11" db="EMBL/GenBank/DDBJ databases">
        <title>Characterisation of Fundicoccus ignavus gen. nov. sp. nov., a novel genus of the family Aerococcaceae isolated from bulk tank milk.</title>
        <authorList>
            <person name="Siebert A."/>
            <person name="Huptas C."/>
            <person name="Wenning M."/>
            <person name="Scherer S."/>
            <person name="Doll E.V."/>
        </authorList>
    </citation>
    <scope>NUCLEOTIDE SEQUENCE [LARGE SCALE GENOMIC DNA]</scope>
    <source>
        <strain evidence="11 14">DSM 109653</strain>
        <strain evidence="12 13">WS4759</strain>
    </source>
</reference>
<keyword evidence="4" id="KW-0547">Nucleotide-binding</keyword>
<protein>
    <recommendedName>
        <fullName evidence="3 9">DNA repair protein RecN</fullName>
    </recommendedName>
    <alternativeName>
        <fullName evidence="8 9">Recombination protein N</fullName>
    </alternativeName>
</protein>
<dbReference type="Pfam" id="PF02463">
    <property type="entry name" value="SMC_N"/>
    <property type="match status" value="1"/>
</dbReference>
<dbReference type="SUPFAM" id="SSF52540">
    <property type="entry name" value="P-loop containing nucleoside triphosphate hydrolases"/>
    <property type="match status" value="2"/>
</dbReference>
<organism evidence="12 13">
    <name type="scientific">Fundicoccus ignavus</name>
    <dbReference type="NCBI Taxonomy" id="2664442"/>
    <lineage>
        <taxon>Bacteria</taxon>
        <taxon>Bacillati</taxon>
        <taxon>Bacillota</taxon>
        <taxon>Bacilli</taxon>
        <taxon>Lactobacillales</taxon>
        <taxon>Aerococcaceae</taxon>
        <taxon>Fundicoccus</taxon>
    </lineage>
</organism>
<dbReference type="FunFam" id="3.40.50.300:FF:000319">
    <property type="entry name" value="DNA repair protein RecN"/>
    <property type="match status" value="1"/>
</dbReference>
<accession>A0A6I2GH66</accession>
<dbReference type="CDD" id="cd03241">
    <property type="entry name" value="ABC_RecN"/>
    <property type="match status" value="2"/>
</dbReference>
<keyword evidence="13" id="KW-1185">Reference proteome</keyword>
<dbReference type="Proteomes" id="UP000430975">
    <property type="component" value="Unassembled WGS sequence"/>
</dbReference>
<evidence type="ECO:0000256" key="1">
    <source>
        <dbReference type="ARBA" id="ARBA00003618"/>
    </source>
</evidence>
<sequence>MLESLSIENFAIIDRVSIDFSSGMTVLSGETGAGKSIIIDALGILCGGRGSTEFIRTGEQRLLVEGLFTFNTVPEGLLIAFQQFGLDVDQESALTEGLIIRREIHASGKNLIRINGQLANVTLLKDIGSYLVDIHGQNEHQALLDNQQHLNLLDQYATKKLEPVKKRYQTAYETYRELRQAWLKAQRTETEQAQRVSFLEFQIAEIEEAELVLAEDEQLEKLSIKLQGAQKIASNIASINQLFSDSDTSLLTQTDQIMRLLIEIQSYDEIYPELLKRLESTYYDLQEIAHQVAASELNLETDDQSIDEIESRLSQLGQLKRKYNMSIEEILIYFDEISEEVYQIKHREQYLDDLAKRLVLAYEEAKALADQLHAIRQENATALIGQIEAELVDLYMENSRFDVQFKQKMKDNAFVDINEQLINQQTIVSLDETGYDQVEFFVATNVGESLKPLVKVASGGELSRFMLALKAVFGQAELAKVMVFDEIDTGVSGRVAQAIAEKIHQISLRHQVLCITHLAQVAAIAENQLYISKAVTGERTSTRVESLNLDDRSEVIAQMMSGKVLTQTSLQLAKELLQDYQSNR</sequence>
<comment type="similarity">
    <text evidence="2 9">Belongs to the RecN family.</text>
</comment>
<proteinExistence type="inferred from homology"/>
<comment type="caution">
    <text evidence="12">The sequence shown here is derived from an EMBL/GenBank/DDBJ whole genome shotgun (WGS) entry which is preliminary data.</text>
</comment>
<dbReference type="InterPro" id="IPR003395">
    <property type="entry name" value="RecF/RecN/SMC_N"/>
</dbReference>
<comment type="function">
    <text evidence="1 9">May be involved in recombinational repair of damaged DNA.</text>
</comment>
<keyword evidence="5 9" id="KW-0227">DNA damage</keyword>
<keyword evidence="7 9" id="KW-0234">DNA repair</keyword>
<dbReference type="AlphaFoldDB" id="A0A6I2GH66"/>
<dbReference type="GO" id="GO:0043590">
    <property type="term" value="C:bacterial nucleoid"/>
    <property type="evidence" value="ECO:0007669"/>
    <property type="project" value="TreeGrafter"/>
</dbReference>
<dbReference type="GO" id="GO:0005524">
    <property type="term" value="F:ATP binding"/>
    <property type="evidence" value="ECO:0007669"/>
    <property type="project" value="UniProtKB-KW"/>
</dbReference>
<evidence type="ECO:0000259" key="10">
    <source>
        <dbReference type="Pfam" id="PF02463"/>
    </source>
</evidence>
<evidence type="ECO:0000313" key="13">
    <source>
        <dbReference type="Proteomes" id="UP000430975"/>
    </source>
</evidence>
<feature type="domain" description="RecF/RecN/SMC N-terminal" evidence="10">
    <location>
        <begin position="1"/>
        <end position="533"/>
    </location>
</feature>
<dbReference type="NCBIfam" id="TIGR00634">
    <property type="entry name" value="recN"/>
    <property type="match status" value="1"/>
</dbReference>
<evidence type="ECO:0000313" key="14">
    <source>
        <dbReference type="Proteomes" id="UP000469870"/>
    </source>
</evidence>
<dbReference type="EMBL" id="WJQR01000006">
    <property type="protein sequence ID" value="MRI81876.1"/>
    <property type="molecule type" value="Genomic_DNA"/>
</dbReference>